<dbReference type="EMBL" id="CP101497">
    <property type="protein sequence ID" value="UTT62656.1"/>
    <property type="molecule type" value="Genomic_DNA"/>
</dbReference>
<reference evidence="8" key="1">
    <citation type="submission" date="2022-07" db="EMBL/GenBank/DDBJ databases">
        <title>Taxonomic analysis of Microcella humidisoli nov. sp., isolated from riverside soil.</title>
        <authorList>
            <person name="Molina K.M."/>
            <person name="Kim S.B."/>
        </authorList>
    </citation>
    <scope>NUCLEOTIDE SEQUENCE</scope>
    <source>
        <strain evidence="8">MMS21-STM10</strain>
    </source>
</reference>
<comment type="subcellular location">
    <subcellularLocation>
        <location evidence="7">Cell membrane</location>
        <topology evidence="7">Peripheral membrane protein</topology>
    </subcellularLocation>
    <subcellularLocation>
        <location evidence="1">Membrane</location>
    </subcellularLocation>
</comment>
<comment type="function">
    <text evidence="7">This protein is part of the stalk that links CF(0) to CF(1). It either transmits conformational changes from CF(0) to CF(1) or is implicated in proton conduction.</text>
</comment>
<keyword evidence="3 7" id="KW-0375">Hydrogen ion transport</keyword>
<protein>
    <recommendedName>
        <fullName evidence="7">ATP synthase subunit delta</fullName>
    </recommendedName>
    <alternativeName>
        <fullName evidence="7">ATP synthase F(1) sector subunit delta</fullName>
    </alternativeName>
    <alternativeName>
        <fullName evidence="7">F-type ATPase subunit delta</fullName>
        <shortName evidence="7">F-ATPase subunit delta</shortName>
    </alternativeName>
</protein>
<evidence type="ECO:0000256" key="2">
    <source>
        <dbReference type="ARBA" id="ARBA00022448"/>
    </source>
</evidence>
<keyword evidence="2 7" id="KW-0813">Transport</keyword>
<dbReference type="RefSeq" id="WP_255159788.1">
    <property type="nucleotide sequence ID" value="NZ_CP101497.1"/>
</dbReference>
<keyword evidence="4 7" id="KW-0406">Ion transport</keyword>
<keyword evidence="9" id="KW-1185">Reference proteome</keyword>
<evidence type="ECO:0000256" key="5">
    <source>
        <dbReference type="ARBA" id="ARBA00023136"/>
    </source>
</evidence>
<evidence type="ECO:0000313" key="8">
    <source>
        <dbReference type="EMBL" id="UTT62656.1"/>
    </source>
</evidence>
<evidence type="ECO:0000313" key="9">
    <source>
        <dbReference type="Proteomes" id="UP001060039"/>
    </source>
</evidence>
<organism evidence="8 9">
    <name type="scientific">Microcella humidisoli</name>
    <dbReference type="NCBI Taxonomy" id="2963406"/>
    <lineage>
        <taxon>Bacteria</taxon>
        <taxon>Bacillati</taxon>
        <taxon>Actinomycetota</taxon>
        <taxon>Actinomycetes</taxon>
        <taxon>Micrococcales</taxon>
        <taxon>Microbacteriaceae</taxon>
        <taxon>Microcella</taxon>
    </lineage>
</organism>
<dbReference type="NCBIfam" id="NF009967">
    <property type="entry name" value="PRK13430.1"/>
    <property type="match status" value="1"/>
</dbReference>
<sequence>MGSATRSSLQTARSALAAAKGVDLATGEQLLAAARTIGGSTQLLSALANPSGDAAGTKALVAAVFGEIGPTARGLVDVVVSSRWSSGDDVLAGLEELGIRAIATTATTPGAIEAELFEFGRAVTSDAELELAIGSKRDSAAGKLSLVQSLLGGSASAQTLAIAGHLVQQPRGRRIGELVRGAAAIVADTAGKGVATVTVARPLSAAQISAVTASIARRYGRDHVVNQVVDASLVGGVRVQVGDEVIDGSIASRLADVKLQLAG</sequence>
<dbReference type="Proteomes" id="UP001060039">
    <property type="component" value="Chromosome"/>
</dbReference>
<keyword evidence="7" id="KW-0139">CF(1)</keyword>
<dbReference type="InterPro" id="IPR000711">
    <property type="entry name" value="ATPase_OSCP/dsu"/>
</dbReference>
<dbReference type="PRINTS" id="PR00125">
    <property type="entry name" value="ATPASEDELTA"/>
</dbReference>
<keyword evidence="7" id="KW-1003">Cell membrane</keyword>
<proteinExistence type="inferred from homology"/>
<keyword evidence="6 7" id="KW-0066">ATP synthesis</keyword>
<dbReference type="HAMAP" id="MF_01416">
    <property type="entry name" value="ATP_synth_delta_bact"/>
    <property type="match status" value="1"/>
</dbReference>
<evidence type="ECO:0000256" key="6">
    <source>
        <dbReference type="ARBA" id="ARBA00023310"/>
    </source>
</evidence>
<dbReference type="PANTHER" id="PTHR11910">
    <property type="entry name" value="ATP SYNTHASE DELTA CHAIN"/>
    <property type="match status" value="1"/>
</dbReference>
<dbReference type="Pfam" id="PF00213">
    <property type="entry name" value="OSCP"/>
    <property type="match status" value="1"/>
</dbReference>
<gene>
    <name evidence="7" type="primary">atpH</name>
    <name evidence="8" type="ORF">NNL39_00595</name>
</gene>
<evidence type="ECO:0000256" key="7">
    <source>
        <dbReference type="HAMAP-Rule" id="MF_01416"/>
    </source>
</evidence>
<evidence type="ECO:0000256" key="3">
    <source>
        <dbReference type="ARBA" id="ARBA00022781"/>
    </source>
</evidence>
<evidence type="ECO:0000256" key="1">
    <source>
        <dbReference type="ARBA" id="ARBA00004370"/>
    </source>
</evidence>
<accession>A0ABY5FWH2</accession>
<keyword evidence="5 7" id="KW-0472">Membrane</keyword>
<comment type="function">
    <text evidence="7">F(1)F(0) ATP synthase produces ATP from ADP in the presence of a proton or sodium gradient. F-type ATPases consist of two structural domains, F(1) containing the extramembraneous catalytic core and F(0) containing the membrane proton channel, linked together by a central stalk and a peripheral stalk. During catalysis, ATP synthesis in the catalytic domain of F(1) is coupled via a rotary mechanism of the central stalk subunits to proton translocation.</text>
</comment>
<evidence type="ECO:0000256" key="4">
    <source>
        <dbReference type="ARBA" id="ARBA00023065"/>
    </source>
</evidence>
<comment type="similarity">
    <text evidence="7">Belongs to the ATPase delta chain family.</text>
</comment>
<name>A0ABY5FWH2_9MICO</name>